<evidence type="ECO:0000313" key="3">
    <source>
        <dbReference type="EMBL" id="GBN66074.1"/>
    </source>
</evidence>
<dbReference type="EMBL" id="BGPR01014644">
    <property type="protein sequence ID" value="GBN66074.1"/>
    <property type="molecule type" value="Genomic_DNA"/>
</dbReference>
<keyword evidence="4" id="KW-1185">Reference proteome</keyword>
<gene>
    <name evidence="3" type="ORF">AVEN_112963_1</name>
    <name evidence="2" type="ORF">AVEN_1483_1</name>
</gene>
<dbReference type="AlphaFoldDB" id="A0A4Y2QRI6"/>
<evidence type="ECO:0000313" key="2">
    <source>
        <dbReference type="EMBL" id="GBN65994.1"/>
    </source>
</evidence>
<dbReference type="Proteomes" id="UP000499080">
    <property type="component" value="Unassembled WGS sequence"/>
</dbReference>
<feature type="region of interest" description="Disordered" evidence="1">
    <location>
        <begin position="1"/>
        <end position="104"/>
    </location>
</feature>
<feature type="compositionally biased region" description="Basic and acidic residues" evidence="1">
    <location>
        <begin position="7"/>
        <end position="59"/>
    </location>
</feature>
<comment type="caution">
    <text evidence="2">The sequence shown here is derived from an EMBL/GenBank/DDBJ whole genome shotgun (WGS) entry which is preliminary data.</text>
</comment>
<evidence type="ECO:0000256" key="1">
    <source>
        <dbReference type="SAM" id="MobiDB-lite"/>
    </source>
</evidence>
<sequence length="104" mass="12146">MNPNVNLKKETPTEGDAKRDIEKLSKELLKQEKQQKKQNVKEQKKQEREGRKQQNKERSSLLAKGRYRHAEPGTRSVKPPSPTKHLHKISSIPRLSQVKKEKEN</sequence>
<dbReference type="EMBL" id="BGPR01014625">
    <property type="protein sequence ID" value="GBN65994.1"/>
    <property type="molecule type" value="Genomic_DNA"/>
</dbReference>
<proteinExistence type="predicted"/>
<organism evidence="2 4">
    <name type="scientific">Araneus ventricosus</name>
    <name type="common">Orbweaver spider</name>
    <name type="synonym">Epeira ventricosa</name>
    <dbReference type="NCBI Taxonomy" id="182803"/>
    <lineage>
        <taxon>Eukaryota</taxon>
        <taxon>Metazoa</taxon>
        <taxon>Ecdysozoa</taxon>
        <taxon>Arthropoda</taxon>
        <taxon>Chelicerata</taxon>
        <taxon>Arachnida</taxon>
        <taxon>Araneae</taxon>
        <taxon>Araneomorphae</taxon>
        <taxon>Entelegynae</taxon>
        <taxon>Araneoidea</taxon>
        <taxon>Araneidae</taxon>
        <taxon>Araneus</taxon>
    </lineage>
</organism>
<accession>A0A4Y2QRI6</accession>
<evidence type="ECO:0000313" key="4">
    <source>
        <dbReference type="Proteomes" id="UP000499080"/>
    </source>
</evidence>
<reference evidence="2 4" key="1">
    <citation type="journal article" date="2019" name="Sci. Rep.">
        <title>Orb-weaving spider Araneus ventricosus genome elucidates the spidroin gene catalogue.</title>
        <authorList>
            <person name="Kono N."/>
            <person name="Nakamura H."/>
            <person name="Ohtoshi R."/>
            <person name="Moran D.A.P."/>
            <person name="Shinohara A."/>
            <person name="Yoshida Y."/>
            <person name="Fujiwara M."/>
            <person name="Mori M."/>
            <person name="Tomita M."/>
            <person name="Arakawa K."/>
        </authorList>
    </citation>
    <scope>NUCLEOTIDE SEQUENCE [LARGE SCALE GENOMIC DNA]</scope>
</reference>
<name>A0A4Y2QRI6_ARAVE</name>
<protein>
    <submittedName>
        <fullName evidence="2">Uncharacterized protein</fullName>
    </submittedName>
</protein>